<name>A0A8S5SAN9_9CAUD</name>
<accession>A0A8S5SAN9</accession>
<protein>
    <submittedName>
        <fullName evidence="1">Uncharacterized protein</fullName>
    </submittedName>
</protein>
<evidence type="ECO:0000313" key="1">
    <source>
        <dbReference type="EMBL" id="DAF47719.1"/>
    </source>
</evidence>
<dbReference type="EMBL" id="BK032557">
    <property type="protein sequence ID" value="DAF47719.1"/>
    <property type="molecule type" value="Genomic_DNA"/>
</dbReference>
<organism evidence="1">
    <name type="scientific">Myoviridae sp. ctByu2</name>
    <dbReference type="NCBI Taxonomy" id="2827668"/>
    <lineage>
        <taxon>Viruses</taxon>
        <taxon>Duplodnaviria</taxon>
        <taxon>Heunggongvirae</taxon>
        <taxon>Uroviricota</taxon>
        <taxon>Caudoviricetes</taxon>
    </lineage>
</organism>
<proteinExistence type="predicted"/>
<sequence>MDFFLKEPLSVYQNGNMYSIRTQTKGVEQLGQVLFFDVTKSVAISFAKDFCLENTSMFQVNRVISDKEVSLRDVLKVIAETTLSDNKKQELFLKLNSL</sequence>
<reference evidence="1" key="1">
    <citation type="journal article" date="2021" name="Proc. Natl. Acad. Sci. U.S.A.">
        <title>A Catalog of Tens of Thousands of Viruses from Human Metagenomes Reveals Hidden Associations with Chronic Diseases.</title>
        <authorList>
            <person name="Tisza M.J."/>
            <person name="Buck C.B."/>
        </authorList>
    </citation>
    <scope>NUCLEOTIDE SEQUENCE</scope>
    <source>
        <strain evidence="1">CtByu2</strain>
    </source>
</reference>